<dbReference type="OrthoDB" id="6160752at2759"/>
<dbReference type="Gene3D" id="2.60.120.40">
    <property type="match status" value="1"/>
</dbReference>
<dbReference type="AlphaFoldDB" id="A0A6J8D4S5"/>
<dbReference type="PRINTS" id="PR00007">
    <property type="entry name" value="COMPLEMNTC1Q"/>
</dbReference>
<proteinExistence type="predicted"/>
<evidence type="ECO:0000313" key="4">
    <source>
        <dbReference type="EMBL" id="CAC5402909.1"/>
    </source>
</evidence>
<dbReference type="InterPro" id="IPR001073">
    <property type="entry name" value="C1q_dom"/>
</dbReference>
<dbReference type="SMART" id="SM00110">
    <property type="entry name" value="C1Q"/>
    <property type="match status" value="1"/>
</dbReference>
<evidence type="ECO:0000256" key="1">
    <source>
        <dbReference type="ARBA" id="ARBA00004613"/>
    </source>
</evidence>
<evidence type="ECO:0000259" key="3">
    <source>
        <dbReference type="PROSITE" id="PS50871"/>
    </source>
</evidence>
<dbReference type="Pfam" id="PF00386">
    <property type="entry name" value="C1q"/>
    <property type="match status" value="1"/>
</dbReference>
<feature type="domain" description="C1q" evidence="3">
    <location>
        <begin position="18"/>
        <end position="153"/>
    </location>
</feature>
<evidence type="ECO:0000256" key="2">
    <source>
        <dbReference type="ARBA" id="ARBA00022525"/>
    </source>
</evidence>
<dbReference type="SUPFAM" id="SSF49842">
    <property type="entry name" value="TNF-like"/>
    <property type="match status" value="1"/>
</dbReference>
<accession>A0A6J8D4S5</accession>
<keyword evidence="2" id="KW-0964">Secreted</keyword>
<dbReference type="PANTHER" id="PTHR15427:SF50">
    <property type="entry name" value="COMPLEMENT C1Q TUMOR NECROSIS FACTOR-RELATED PROTEIN 2-LIKE"/>
    <property type="match status" value="1"/>
</dbReference>
<dbReference type="InterPro" id="IPR050392">
    <property type="entry name" value="Collagen/C1q_domain"/>
</dbReference>
<gene>
    <name evidence="4" type="ORF">MCOR_36839</name>
</gene>
<dbReference type="GO" id="GO:0005576">
    <property type="term" value="C:extracellular region"/>
    <property type="evidence" value="ECO:0007669"/>
    <property type="project" value="UniProtKB-SubCell"/>
</dbReference>
<dbReference type="InterPro" id="IPR008983">
    <property type="entry name" value="Tumour_necrosis_fac-like_dom"/>
</dbReference>
<dbReference type="PANTHER" id="PTHR15427">
    <property type="entry name" value="EMILIN ELASTIN MICROFIBRIL INTERFACE-LOCATED PROTEIN ELASTIN MICROFIBRIL INTERFACER"/>
    <property type="match status" value="1"/>
</dbReference>
<reference evidence="4 5" key="1">
    <citation type="submission" date="2020-06" db="EMBL/GenBank/DDBJ databases">
        <authorList>
            <person name="Li R."/>
            <person name="Bekaert M."/>
        </authorList>
    </citation>
    <scope>NUCLEOTIDE SEQUENCE [LARGE SCALE GENOMIC DNA]</scope>
    <source>
        <strain evidence="5">wild</strain>
    </source>
</reference>
<sequence>MMMKIKGPSSAGPSTCNCKEIVIAFTASLSAAKPIGSDEVVKFDKVWTNEGKGYYPNSGIFTAPRKGFYQISATTMSTLGKHFHSYLMKKKNEKTVGLYTGQGYHTGSANIVLKLKKGDRVYIKHKSNTENIYSDADHWSMFSGYLFLNKISSKNSITCYLIYPCCLVSCSVEQTKYFHS</sequence>
<dbReference type="Proteomes" id="UP000507470">
    <property type="component" value="Unassembled WGS sequence"/>
</dbReference>
<organism evidence="4 5">
    <name type="scientific">Mytilus coruscus</name>
    <name type="common">Sea mussel</name>
    <dbReference type="NCBI Taxonomy" id="42192"/>
    <lineage>
        <taxon>Eukaryota</taxon>
        <taxon>Metazoa</taxon>
        <taxon>Spiralia</taxon>
        <taxon>Lophotrochozoa</taxon>
        <taxon>Mollusca</taxon>
        <taxon>Bivalvia</taxon>
        <taxon>Autobranchia</taxon>
        <taxon>Pteriomorphia</taxon>
        <taxon>Mytilida</taxon>
        <taxon>Mytiloidea</taxon>
        <taxon>Mytilidae</taxon>
        <taxon>Mytilinae</taxon>
        <taxon>Mytilus</taxon>
    </lineage>
</organism>
<evidence type="ECO:0000313" key="5">
    <source>
        <dbReference type="Proteomes" id="UP000507470"/>
    </source>
</evidence>
<protein>
    <recommendedName>
        <fullName evidence="3">C1q domain-containing protein</fullName>
    </recommendedName>
</protein>
<comment type="subcellular location">
    <subcellularLocation>
        <location evidence="1">Secreted</location>
    </subcellularLocation>
</comment>
<dbReference type="PROSITE" id="PS50871">
    <property type="entry name" value="C1Q"/>
    <property type="match status" value="1"/>
</dbReference>
<keyword evidence="5" id="KW-1185">Reference proteome</keyword>
<name>A0A6J8D4S5_MYTCO</name>
<dbReference type="EMBL" id="CACVKT020006655">
    <property type="protein sequence ID" value="CAC5402909.1"/>
    <property type="molecule type" value="Genomic_DNA"/>
</dbReference>